<dbReference type="InterPro" id="IPR037050">
    <property type="entry name" value="DUF1254_sf"/>
</dbReference>
<dbReference type="SUPFAM" id="SSF160935">
    <property type="entry name" value="VPA0735-like"/>
    <property type="match status" value="1"/>
</dbReference>
<keyword evidence="5" id="KW-1185">Reference proteome</keyword>
<accession>A0A3A3FF59</accession>
<evidence type="ECO:0000313" key="5">
    <source>
        <dbReference type="Proteomes" id="UP000265955"/>
    </source>
</evidence>
<feature type="chain" id="PRO_5017356489" evidence="1">
    <location>
        <begin position="35"/>
        <end position="492"/>
    </location>
</feature>
<dbReference type="InterPro" id="IPR010679">
    <property type="entry name" value="DUF1254"/>
</dbReference>
<evidence type="ECO:0000313" key="4">
    <source>
        <dbReference type="EMBL" id="RJF91880.1"/>
    </source>
</evidence>
<dbReference type="Pfam" id="PF06742">
    <property type="entry name" value="DUF1214"/>
    <property type="match status" value="1"/>
</dbReference>
<evidence type="ECO:0000256" key="1">
    <source>
        <dbReference type="SAM" id="SignalP"/>
    </source>
</evidence>
<organism evidence="4 5">
    <name type="scientific">Noviherbaspirillum saxi</name>
    <dbReference type="NCBI Taxonomy" id="2320863"/>
    <lineage>
        <taxon>Bacteria</taxon>
        <taxon>Pseudomonadati</taxon>
        <taxon>Pseudomonadota</taxon>
        <taxon>Betaproteobacteria</taxon>
        <taxon>Burkholderiales</taxon>
        <taxon>Oxalobacteraceae</taxon>
        <taxon>Noviherbaspirillum</taxon>
    </lineage>
</organism>
<dbReference type="EMBL" id="QYUO01000003">
    <property type="protein sequence ID" value="RJF91880.1"/>
    <property type="molecule type" value="Genomic_DNA"/>
</dbReference>
<dbReference type="PANTHER" id="PTHR36509:SF2">
    <property type="entry name" value="BLL3101 PROTEIN"/>
    <property type="match status" value="1"/>
</dbReference>
<name>A0A3A3FF59_9BURK</name>
<reference evidence="5" key="1">
    <citation type="submission" date="2018-09" db="EMBL/GenBank/DDBJ databases">
        <authorList>
            <person name="Zhu H."/>
        </authorList>
    </citation>
    <scope>NUCLEOTIDE SEQUENCE [LARGE SCALE GENOMIC DNA]</scope>
    <source>
        <strain evidence="5">K1R23-30</strain>
    </source>
</reference>
<proteinExistence type="predicted"/>
<dbReference type="Proteomes" id="UP000265955">
    <property type="component" value="Unassembled WGS sequence"/>
</dbReference>
<dbReference type="OrthoDB" id="104565at2"/>
<dbReference type="RefSeq" id="WP_119771778.1">
    <property type="nucleotide sequence ID" value="NZ_QYUO01000003.1"/>
</dbReference>
<sequence length="492" mass="54656">MKIKQRSIASKAIRLAISASLAGIGLVMGSTASAMTPATKLTSAESKSVALTPAEARAIAKEAYSYGYSPVDSYRILYSYFVDRNDPEYKGGWNTIYNNARVFTPDDKAMQSPNADTPYSNLGLDLRTEPMVLSVPAVEQNRYYTLQVNDLFTHIAGYIGTRTTGNGAGNFLVAGPNWKGKMPKGIKAVIRSETELTYVFYRTQLFKPDDIENVKKVQAGYKVQPLSAFLGKPAPAAARPIDFMKPLTKEQQRNSLEFFDILNFVLQFYPTTHPSEKALMERFAQLGIGAGKKFDAQAFAPETRKAIEDGIADAWLAIAEVDKQINSGELTSGDIFGSRAHLKNNYLYRMRATHGGIWGLSKEEAIYPIYYVDSAGQKLNGGSNRYKLRFAPGQLPPANAFWSLTMYELPARRLVANPLNRYLINSPMLPDLKRDADGGITVYIQHESPGADKESNWLPTPNAPFFTALRLYWPKAEALNGEWKRPALQRVD</sequence>
<dbReference type="Gene3D" id="2.60.40.1610">
    <property type="entry name" value="Domain of unknown function DUF1254"/>
    <property type="match status" value="1"/>
</dbReference>
<feature type="domain" description="DUF1214" evidence="2">
    <location>
        <begin position="364"/>
        <end position="475"/>
    </location>
</feature>
<evidence type="ECO:0000259" key="3">
    <source>
        <dbReference type="Pfam" id="PF06863"/>
    </source>
</evidence>
<gene>
    <name evidence="4" type="ORF">D3871_24695</name>
</gene>
<dbReference type="InterPro" id="IPR010621">
    <property type="entry name" value="DUF1214"/>
</dbReference>
<dbReference type="Pfam" id="PF06863">
    <property type="entry name" value="DUF1254"/>
    <property type="match status" value="1"/>
</dbReference>
<dbReference type="InterPro" id="IPR037049">
    <property type="entry name" value="DUF1214_C_sf"/>
</dbReference>
<feature type="domain" description="DUF1254" evidence="3">
    <location>
        <begin position="94"/>
        <end position="225"/>
    </location>
</feature>
<keyword evidence="1" id="KW-0732">Signal</keyword>
<feature type="signal peptide" evidence="1">
    <location>
        <begin position="1"/>
        <end position="34"/>
    </location>
</feature>
<dbReference type="AlphaFoldDB" id="A0A3A3FF59"/>
<dbReference type="Gene3D" id="2.60.120.600">
    <property type="entry name" value="Domain of unknown function DUF1214, C-terminal domain"/>
    <property type="match status" value="1"/>
</dbReference>
<comment type="caution">
    <text evidence="4">The sequence shown here is derived from an EMBL/GenBank/DDBJ whole genome shotgun (WGS) entry which is preliminary data.</text>
</comment>
<dbReference type="PANTHER" id="PTHR36509">
    <property type="entry name" value="BLL3101 PROTEIN"/>
    <property type="match status" value="1"/>
</dbReference>
<evidence type="ECO:0000259" key="2">
    <source>
        <dbReference type="Pfam" id="PF06742"/>
    </source>
</evidence>
<protein>
    <submittedName>
        <fullName evidence="4">DUF1254 domain-containing protein</fullName>
    </submittedName>
</protein>